<feature type="compositionally biased region" description="Basic residues" evidence="1">
    <location>
        <begin position="40"/>
        <end position="55"/>
    </location>
</feature>
<dbReference type="GO" id="GO:0031012">
    <property type="term" value="C:extracellular matrix"/>
    <property type="evidence" value="ECO:0007669"/>
    <property type="project" value="TreeGrafter"/>
</dbReference>
<proteinExistence type="predicted"/>
<dbReference type="EMBL" id="CAJPWZ010000455">
    <property type="protein sequence ID" value="CAG2192863.1"/>
    <property type="molecule type" value="Genomic_DNA"/>
</dbReference>
<dbReference type="OrthoDB" id="8195947at2759"/>
<sequence length="197" mass="23957">MWQSFKSEIQKTIEKRVPTKMTQGRHTHPWMNTAIRRKINQKQKAHKKARKTKKKRDQDRYKRLRQEVQWEIRQANKKYMEEVSSNYKDNSKKFWSYIKSKVMSDEKQRENGAEMDETQEKEPLQEEVEKKSKSPENSQDFQNSDSENEEDQDLPFPGFTAKSLCMTQDHRLRFWCLTILTNPYPFTRKRCFICFNF</sequence>
<accession>A0A8S3QBN9</accession>
<feature type="region of interest" description="Disordered" evidence="1">
    <location>
        <begin position="103"/>
        <end position="153"/>
    </location>
</feature>
<feature type="compositionally biased region" description="Basic and acidic residues" evidence="1">
    <location>
        <begin position="103"/>
        <end position="134"/>
    </location>
</feature>
<feature type="compositionally biased region" description="Polar residues" evidence="1">
    <location>
        <begin position="135"/>
        <end position="145"/>
    </location>
</feature>
<comment type="caution">
    <text evidence="2">The sequence shown here is derived from an EMBL/GenBank/DDBJ whole genome shotgun (WGS) entry which is preliminary data.</text>
</comment>
<name>A0A8S3QBN9_MYTED</name>
<dbReference type="AlphaFoldDB" id="A0A8S3QBN9"/>
<evidence type="ECO:0000313" key="3">
    <source>
        <dbReference type="Proteomes" id="UP000683360"/>
    </source>
</evidence>
<dbReference type="GO" id="GO:0061343">
    <property type="term" value="P:cell adhesion involved in heart morphogenesis"/>
    <property type="evidence" value="ECO:0007669"/>
    <property type="project" value="TreeGrafter"/>
</dbReference>
<dbReference type="Proteomes" id="UP000683360">
    <property type="component" value="Unassembled WGS sequence"/>
</dbReference>
<keyword evidence="3" id="KW-1185">Reference proteome</keyword>
<evidence type="ECO:0000256" key="1">
    <source>
        <dbReference type="SAM" id="MobiDB-lite"/>
    </source>
</evidence>
<protein>
    <submittedName>
        <fullName evidence="2">Uncharacterized protein</fullName>
    </submittedName>
</protein>
<organism evidence="2 3">
    <name type="scientific">Mytilus edulis</name>
    <name type="common">Blue mussel</name>
    <dbReference type="NCBI Taxonomy" id="6550"/>
    <lineage>
        <taxon>Eukaryota</taxon>
        <taxon>Metazoa</taxon>
        <taxon>Spiralia</taxon>
        <taxon>Lophotrochozoa</taxon>
        <taxon>Mollusca</taxon>
        <taxon>Bivalvia</taxon>
        <taxon>Autobranchia</taxon>
        <taxon>Pteriomorphia</taxon>
        <taxon>Mytilida</taxon>
        <taxon>Mytiloidea</taxon>
        <taxon>Mytilidae</taxon>
        <taxon>Mytilinae</taxon>
        <taxon>Mytilus</taxon>
    </lineage>
</organism>
<gene>
    <name evidence="2" type="ORF">MEDL_8018</name>
</gene>
<feature type="region of interest" description="Disordered" evidence="1">
    <location>
        <begin position="40"/>
        <end position="62"/>
    </location>
</feature>
<dbReference type="GO" id="GO:0007508">
    <property type="term" value="P:larval heart development"/>
    <property type="evidence" value="ECO:0007669"/>
    <property type="project" value="TreeGrafter"/>
</dbReference>
<evidence type="ECO:0000313" key="2">
    <source>
        <dbReference type="EMBL" id="CAG2192863.1"/>
    </source>
</evidence>
<dbReference type="PANTHER" id="PTHR33395:SF22">
    <property type="entry name" value="REVERSE TRANSCRIPTASE DOMAIN-CONTAINING PROTEIN"/>
    <property type="match status" value="1"/>
</dbReference>
<dbReference type="PANTHER" id="PTHR33395">
    <property type="entry name" value="TRANSCRIPTASE, PUTATIVE-RELATED-RELATED"/>
    <property type="match status" value="1"/>
</dbReference>
<reference evidence="2" key="1">
    <citation type="submission" date="2021-03" db="EMBL/GenBank/DDBJ databases">
        <authorList>
            <person name="Bekaert M."/>
        </authorList>
    </citation>
    <scope>NUCLEOTIDE SEQUENCE</scope>
</reference>